<dbReference type="SUPFAM" id="SSF46785">
    <property type="entry name" value="Winged helix' DNA-binding domain"/>
    <property type="match status" value="1"/>
</dbReference>
<dbReference type="InterPro" id="IPR036868">
    <property type="entry name" value="TusA-like_sf"/>
</dbReference>
<dbReference type="Pfam" id="PF01206">
    <property type="entry name" value="TusA"/>
    <property type="match status" value="1"/>
</dbReference>
<dbReference type="InterPro" id="IPR011991">
    <property type="entry name" value="ArsR-like_HTH"/>
</dbReference>
<dbReference type="PANTHER" id="PTHR33279:SF6">
    <property type="entry name" value="SULFUR CARRIER PROTEIN YEDF-RELATED"/>
    <property type="match status" value="1"/>
</dbReference>
<protein>
    <recommendedName>
        <fullName evidence="2">HTH arsR-type domain-containing protein</fullName>
    </recommendedName>
</protein>
<reference evidence="3 4" key="1">
    <citation type="submission" date="2014-01" db="EMBL/GenBank/DDBJ databases">
        <title>Genome sequencing of Thermotog hypogea.</title>
        <authorList>
            <person name="Zhang X."/>
            <person name="Alvare G."/>
            <person name="Fristensky B."/>
            <person name="Chen L."/>
            <person name="Suen T."/>
            <person name="Chen Q."/>
            <person name="Ma K."/>
        </authorList>
    </citation>
    <scope>NUCLEOTIDE SEQUENCE [LARGE SCALE GENOMIC DNA]</scope>
    <source>
        <strain evidence="3 4">DSM 11164</strain>
    </source>
</reference>
<dbReference type="OrthoDB" id="9800872at2"/>
<dbReference type="GO" id="GO:0003700">
    <property type="term" value="F:DNA-binding transcription factor activity"/>
    <property type="evidence" value="ECO:0007669"/>
    <property type="project" value="InterPro"/>
</dbReference>
<dbReference type="InterPro" id="IPR001845">
    <property type="entry name" value="HTH_ArsR_DNA-bd_dom"/>
</dbReference>
<dbReference type="RefSeq" id="WP_051368770.1">
    <property type="nucleotide sequence ID" value="NC_022795.1"/>
</dbReference>
<proteinExistence type="inferred from homology"/>
<dbReference type="Gene3D" id="1.10.10.10">
    <property type="entry name" value="Winged helix-like DNA-binding domain superfamily/Winged helix DNA-binding domain"/>
    <property type="match status" value="1"/>
</dbReference>
<dbReference type="PANTHER" id="PTHR33279">
    <property type="entry name" value="SULFUR CARRIER PROTEIN YEDF-RELATED"/>
    <property type="match status" value="1"/>
</dbReference>
<dbReference type="SUPFAM" id="SSF64307">
    <property type="entry name" value="SirA-like"/>
    <property type="match status" value="1"/>
</dbReference>
<dbReference type="PROSITE" id="PS50987">
    <property type="entry name" value="HTH_ARSR_2"/>
    <property type="match status" value="1"/>
</dbReference>
<dbReference type="EMBL" id="CP007141">
    <property type="protein sequence ID" value="AJC74282.1"/>
    <property type="molecule type" value="Genomic_DNA"/>
</dbReference>
<dbReference type="STRING" id="1123384.AJ81_08980"/>
<evidence type="ECO:0000256" key="1">
    <source>
        <dbReference type="ARBA" id="ARBA00008984"/>
    </source>
</evidence>
<dbReference type="InterPro" id="IPR036388">
    <property type="entry name" value="WH-like_DNA-bd_sf"/>
</dbReference>
<evidence type="ECO:0000313" key="3">
    <source>
        <dbReference type="EMBL" id="AJC74282.1"/>
    </source>
</evidence>
<keyword evidence="4" id="KW-1185">Reference proteome</keyword>
<dbReference type="Proteomes" id="UP000077469">
    <property type="component" value="Chromosome"/>
</dbReference>
<feature type="domain" description="HTH arsR-type" evidence="2">
    <location>
        <begin position="1"/>
        <end position="92"/>
    </location>
</feature>
<dbReference type="InterPro" id="IPR001455">
    <property type="entry name" value="TusA-like"/>
</dbReference>
<dbReference type="KEGG" id="phy:AJ81_08980"/>
<organism evidence="3 4">
    <name type="scientific">Pseudothermotoga hypogea DSM 11164 = NBRC 106472</name>
    <dbReference type="NCBI Taxonomy" id="1123384"/>
    <lineage>
        <taxon>Bacteria</taxon>
        <taxon>Thermotogati</taxon>
        <taxon>Thermotogota</taxon>
        <taxon>Thermotogae</taxon>
        <taxon>Thermotogales</taxon>
        <taxon>Thermotogaceae</taxon>
        <taxon>Pseudothermotoga</taxon>
    </lineage>
</organism>
<dbReference type="PATRIC" id="fig|1123384.7.peg.1804"/>
<dbReference type="PROSITE" id="PS01148">
    <property type="entry name" value="UPF0033"/>
    <property type="match status" value="1"/>
</dbReference>
<dbReference type="SMART" id="SM00418">
    <property type="entry name" value="HTH_ARSR"/>
    <property type="match status" value="1"/>
</dbReference>
<dbReference type="AlphaFoldDB" id="A0A0X1KSU3"/>
<sequence length="189" mass="21810">MNNNELVEFFKLLANQRRLEIQMLLNESCMTANEVAKSLKMDISTAFRYLDQMARKGLLRVIHTKDGDRFDLASEHIMHILEEASMLLKKPGIFSGNAVFHYSVDTKELPKPDIVLDVRGEMCPIPDLQTRNQLTKMQPGQILMVILDYPISKERILNHCKKQAYTVWIAEKGADCVLCIQKPIEYRKD</sequence>
<dbReference type="CDD" id="cd00291">
    <property type="entry name" value="SirA_YedF_YeeD"/>
    <property type="match status" value="1"/>
</dbReference>
<name>A0A0X1KSU3_9THEM</name>
<dbReference type="CDD" id="cd00090">
    <property type="entry name" value="HTH_ARSR"/>
    <property type="match status" value="1"/>
</dbReference>
<dbReference type="InterPro" id="IPR036390">
    <property type="entry name" value="WH_DNA-bd_sf"/>
</dbReference>
<evidence type="ECO:0000313" key="4">
    <source>
        <dbReference type="Proteomes" id="UP000077469"/>
    </source>
</evidence>
<dbReference type="PaxDb" id="1123384-AJ81_08980"/>
<dbReference type="Gene3D" id="3.30.110.40">
    <property type="entry name" value="TusA-like domain"/>
    <property type="match status" value="1"/>
</dbReference>
<accession>A0A0X1KSU3</accession>
<comment type="similarity">
    <text evidence="1">Belongs to the sulfur carrier protein TusA family.</text>
</comment>
<evidence type="ECO:0000259" key="2">
    <source>
        <dbReference type="PROSITE" id="PS50987"/>
    </source>
</evidence>
<gene>
    <name evidence="3" type="ORF">AJ81_08980</name>
</gene>